<dbReference type="GO" id="GO:0006396">
    <property type="term" value="P:RNA processing"/>
    <property type="evidence" value="ECO:0007669"/>
    <property type="project" value="InterPro"/>
</dbReference>
<evidence type="ECO:0000313" key="3">
    <source>
        <dbReference type="Proteomes" id="UP001309876"/>
    </source>
</evidence>
<comment type="caution">
    <text evidence="2">The sequence shown here is derived from an EMBL/GenBank/DDBJ whole genome shotgun (WGS) entry which is preliminary data.</text>
</comment>
<dbReference type="SUPFAM" id="SSF69065">
    <property type="entry name" value="RNase III domain-like"/>
    <property type="match status" value="1"/>
</dbReference>
<proteinExistence type="predicted"/>
<organism evidence="2 3">
    <name type="scientific">Lithohypha guttulata</name>
    <dbReference type="NCBI Taxonomy" id="1690604"/>
    <lineage>
        <taxon>Eukaryota</taxon>
        <taxon>Fungi</taxon>
        <taxon>Dikarya</taxon>
        <taxon>Ascomycota</taxon>
        <taxon>Pezizomycotina</taxon>
        <taxon>Eurotiomycetes</taxon>
        <taxon>Chaetothyriomycetidae</taxon>
        <taxon>Chaetothyriales</taxon>
        <taxon>Trichomeriaceae</taxon>
        <taxon>Lithohypha</taxon>
    </lineage>
</organism>
<evidence type="ECO:0000259" key="1">
    <source>
        <dbReference type="PROSITE" id="PS50142"/>
    </source>
</evidence>
<feature type="domain" description="RNase III" evidence="1">
    <location>
        <begin position="9"/>
        <end position="134"/>
    </location>
</feature>
<dbReference type="CDD" id="cd00593">
    <property type="entry name" value="RIBOc"/>
    <property type="match status" value="1"/>
</dbReference>
<dbReference type="InterPro" id="IPR036389">
    <property type="entry name" value="RNase_III_sf"/>
</dbReference>
<keyword evidence="3" id="KW-1185">Reference proteome</keyword>
<dbReference type="Pfam" id="PF00636">
    <property type="entry name" value="Ribonuclease_3"/>
    <property type="match status" value="1"/>
</dbReference>
<dbReference type="GO" id="GO:0004525">
    <property type="term" value="F:ribonuclease III activity"/>
    <property type="evidence" value="ECO:0007669"/>
    <property type="project" value="InterPro"/>
</dbReference>
<reference evidence="2 3" key="1">
    <citation type="submission" date="2023-08" db="EMBL/GenBank/DDBJ databases">
        <title>Black Yeasts Isolated from many extreme environments.</title>
        <authorList>
            <person name="Coleine C."/>
            <person name="Stajich J.E."/>
            <person name="Selbmann L."/>
        </authorList>
    </citation>
    <scope>NUCLEOTIDE SEQUENCE [LARGE SCALE GENOMIC DNA]</scope>
    <source>
        <strain evidence="2 3">CCFEE 5910</strain>
    </source>
</reference>
<dbReference type="InterPro" id="IPR000999">
    <property type="entry name" value="RNase_III_dom"/>
</dbReference>
<evidence type="ECO:0000313" key="2">
    <source>
        <dbReference type="EMBL" id="KAK5081023.1"/>
    </source>
</evidence>
<dbReference type="Proteomes" id="UP001309876">
    <property type="component" value="Unassembled WGS sequence"/>
</dbReference>
<dbReference type="EMBL" id="JAVRRJ010000011">
    <property type="protein sequence ID" value="KAK5081023.1"/>
    <property type="molecule type" value="Genomic_DNA"/>
</dbReference>
<name>A0AAN7SUI8_9EURO</name>
<accession>A0AAN7SUI8</accession>
<dbReference type="Gene3D" id="1.10.1520.10">
    <property type="entry name" value="Ribonuclease III domain"/>
    <property type="match status" value="1"/>
</dbReference>
<dbReference type="SMART" id="SM00535">
    <property type="entry name" value="RIBOc"/>
    <property type="match status" value="1"/>
</dbReference>
<dbReference type="AlphaFoldDB" id="A0AAN7SUI8"/>
<protein>
    <recommendedName>
        <fullName evidence="1">RNase III domain-containing protein</fullName>
    </recommendedName>
</protein>
<dbReference type="PROSITE" id="PS50142">
    <property type="entry name" value="RNASE_3_2"/>
    <property type="match status" value="1"/>
</dbReference>
<sequence>MPSLYAKKVAKCEAMLNITFSNKLLCLEALQMSGNMLPWNEQFLKVNKNDRLAVLGDTVLKSYLCKKWYHSGRVKGQWADAEQTLVRNTNLARIGLNKSLKECIIDNPGTVRISDKMLATTVEALIGAAYCDAGDDGLAKAIAAFGLDEHEFLIAVTYHLSPLP</sequence>
<gene>
    <name evidence="2" type="ORF">LTR05_008340</name>
</gene>